<reference evidence="4" key="1">
    <citation type="submission" date="2024-07" db="EMBL/GenBank/DDBJ databases">
        <title>Complete genome sequences of cellulolytic bacteria, Kitasatospora sp. CMC57 and Streptomyces sp. CMC78, isolated from Japanese agricultural soil.</title>
        <authorList>
            <person name="Hashimoto T."/>
            <person name="Ito M."/>
            <person name="Iwamoto M."/>
            <person name="Fukahori D."/>
            <person name="Shoda T."/>
            <person name="Sakoda M."/>
            <person name="Morohoshi T."/>
            <person name="Mitsuboshi M."/>
            <person name="Nishizawa T."/>
        </authorList>
    </citation>
    <scope>NUCLEOTIDE SEQUENCE</scope>
    <source>
        <strain evidence="4">CMC57</strain>
    </source>
</reference>
<proteinExistence type="predicted"/>
<protein>
    <recommendedName>
        <fullName evidence="3">CBS domain-containing protein</fullName>
    </recommendedName>
</protein>
<organism evidence="4">
    <name type="scientific">Kitasatospora sp. CMC57</name>
    <dbReference type="NCBI Taxonomy" id="3231513"/>
    <lineage>
        <taxon>Bacteria</taxon>
        <taxon>Bacillati</taxon>
        <taxon>Actinomycetota</taxon>
        <taxon>Actinomycetes</taxon>
        <taxon>Kitasatosporales</taxon>
        <taxon>Streptomycetaceae</taxon>
        <taxon>Kitasatospora</taxon>
    </lineage>
</organism>
<dbReference type="AlphaFoldDB" id="A0AB33JMP9"/>
<evidence type="ECO:0000256" key="1">
    <source>
        <dbReference type="ARBA" id="ARBA00023122"/>
    </source>
</evidence>
<feature type="domain" description="CBS" evidence="3">
    <location>
        <begin position="71"/>
        <end position="127"/>
    </location>
</feature>
<dbReference type="SMART" id="SM00116">
    <property type="entry name" value="CBS"/>
    <property type="match status" value="2"/>
</dbReference>
<dbReference type="PANTHER" id="PTHR43080:SF2">
    <property type="entry name" value="CBS DOMAIN-CONTAINING PROTEIN"/>
    <property type="match status" value="1"/>
</dbReference>
<name>A0AB33JMP9_9ACTN</name>
<gene>
    <name evidence="4" type="ORF">KCMC57_04950</name>
</gene>
<dbReference type="SUPFAM" id="SSF54631">
    <property type="entry name" value="CBS-domain pair"/>
    <property type="match status" value="1"/>
</dbReference>
<sequence>MKVAELMITPPVTVPPETTARQAAARMAAEAVGCVLVADGGALCGIVTDRDLVLRALATTAGPDTRVSQLMSAPAVTVEAAQDVEVAYRTFRRTGVRRLPVLDEHRLVGVLALDDLLLDVLYRLFDLLGPISWSALHEGGPDADAPPIRSLWRTP</sequence>
<dbReference type="EMBL" id="AP035881">
    <property type="protein sequence ID" value="BFP44127.1"/>
    <property type="molecule type" value="Genomic_DNA"/>
</dbReference>
<dbReference type="InterPro" id="IPR000644">
    <property type="entry name" value="CBS_dom"/>
</dbReference>
<dbReference type="PROSITE" id="PS51371">
    <property type="entry name" value="CBS"/>
    <property type="match status" value="2"/>
</dbReference>
<evidence type="ECO:0000256" key="2">
    <source>
        <dbReference type="PROSITE-ProRule" id="PRU00703"/>
    </source>
</evidence>
<dbReference type="RefSeq" id="WP_407986724.1">
    <property type="nucleotide sequence ID" value="NZ_AP035881.2"/>
</dbReference>
<dbReference type="Pfam" id="PF00571">
    <property type="entry name" value="CBS"/>
    <property type="match status" value="2"/>
</dbReference>
<dbReference type="InterPro" id="IPR051257">
    <property type="entry name" value="Diverse_CBS-Domain"/>
</dbReference>
<evidence type="ECO:0000313" key="4">
    <source>
        <dbReference type="EMBL" id="BFP44127.1"/>
    </source>
</evidence>
<dbReference type="PANTHER" id="PTHR43080">
    <property type="entry name" value="CBS DOMAIN-CONTAINING PROTEIN CBSX3, MITOCHONDRIAL"/>
    <property type="match status" value="1"/>
</dbReference>
<dbReference type="InterPro" id="IPR046342">
    <property type="entry name" value="CBS_dom_sf"/>
</dbReference>
<keyword evidence="1 2" id="KW-0129">CBS domain</keyword>
<accession>A0AB33JMP9</accession>
<feature type="domain" description="CBS" evidence="3">
    <location>
        <begin position="7"/>
        <end position="65"/>
    </location>
</feature>
<evidence type="ECO:0000259" key="3">
    <source>
        <dbReference type="PROSITE" id="PS51371"/>
    </source>
</evidence>
<dbReference type="Gene3D" id="3.10.580.10">
    <property type="entry name" value="CBS-domain"/>
    <property type="match status" value="1"/>
</dbReference>